<reference evidence="1" key="1">
    <citation type="submission" date="2023-04" db="EMBL/GenBank/DDBJ databases">
        <title>Draft Genome sequencing of Naganishia species isolated from polar environments using Oxford Nanopore Technology.</title>
        <authorList>
            <person name="Leo P."/>
            <person name="Venkateswaran K."/>
        </authorList>
    </citation>
    <scope>NUCLEOTIDE SEQUENCE</scope>
    <source>
        <strain evidence="1">MNA-CCFEE 5262</strain>
    </source>
</reference>
<comment type="caution">
    <text evidence="1">The sequence shown here is derived from an EMBL/GenBank/DDBJ whole genome shotgun (WGS) entry which is preliminary data.</text>
</comment>
<sequence length="195" mass="20800">MAAIVTVPLGGLVAAAVYYTVSSSISNQTAVLRSELHERAQALRSRSSGPASSFDLKPAPVVSETVYQQNHQQQLPLSELVKRRWNQTIQRAVHGLETADWSALGSGIVAGGKELVDRVSHGGLTGPSANSGYFNSDSIVVKNNAGAKVDEQGVNHTGVLGHSQTVVDPNAELPKYRAQTPVESRDHGAEPKRWV</sequence>
<gene>
    <name evidence="1" type="ORF">QFC20_003442</name>
</gene>
<keyword evidence="2" id="KW-1185">Reference proteome</keyword>
<evidence type="ECO:0000313" key="2">
    <source>
        <dbReference type="Proteomes" id="UP001230649"/>
    </source>
</evidence>
<protein>
    <submittedName>
        <fullName evidence="1">Uncharacterized protein</fullName>
    </submittedName>
</protein>
<evidence type="ECO:0000313" key="1">
    <source>
        <dbReference type="EMBL" id="KAJ9108536.1"/>
    </source>
</evidence>
<accession>A0ACC2WCF4</accession>
<dbReference type="EMBL" id="JASBWS010000031">
    <property type="protein sequence ID" value="KAJ9108536.1"/>
    <property type="molecule type" value="Genomic_DNA"/>
</dbReference>
<proteinExistence type="predicted"/>
<name>A0ACC2WCF4_9TREE</name>
<dbReference type="Proteomes" id="UP001230649">
    <property type="component" value="Unassembled WGS sequence"/>
</dbReference>
<organism evidence="1 2">
    <name type="scientific">Naganishia adeliensis</name>
    <dbReference type="NCBI Taxonomy" id="92952"/>
    <lineage>
        <taxon>Eukaryota</taxon>
        <taxon>Fungi</taxon>
        <taxon>Dikarya</taxon>
        <taxon>Basidiomycota</taxon>
        <taxon>Agaricomycotina</taxon>
        <taxon>Tremellomycetes</taxon>
        <taxon>Filobasidiales</taxon>
        <taxon>Filobasidiaceae</taxon>
        <taxon>Naganishia</taxon>
    </lineage>
</organism>